<protein>
    <submittedName>
        <fullName evidence="2">Transcriptional regulator, BadM/Rrf2 family</fullName>
    </submittedName>
</protein>
<organism evidence="2 3">
    <name type="scientific">Desulfonispora thiosulfatigenes DSM 11270</name>
    <dbReference type="NCBI Taxonomy" id="656914"/>
    <lineage>
        <taxon>Bacteria</taxon>
        <taxon>Bacillati</taxon>
        <taxon>Bacillota</taxon>
        <taxon>Clostridia</taxon>
        <taxon>Eubacteriales</taxon>
        <taxon>Peptococcaceae</taxon>
        <taxon>Desulfonispora</taxon>
    </lineage>
</organism>
<sequence length="136" mass="14944">MKFSTRSRYGVRAMYELAINNSTGPMPLKSIAKNQSLSEHYLEQLMSSLRKGGLVNSIRGAQGGYILAKTPENINIGDIIRILEGPIAPVNCVSEDGNNDCDNIDNCATRCLWKNIQEKVVEVLDSTTLASLVNKE</sequence>
<name>A0A1W1VQY8_DESTI</name>
<dbReference type="InterPro" id="IPR000944">
    <property type="entry name" value="Tscrpt_reg_Rrf2"/>
</dbReference>
<dbReference type="AlphaFoldDB" id="A0A1W1VQY8"/>
<dbReference type="PROSITE" id="PS01332">
    <property type="entry name" value="HTH_RRF2_1"/>
    <property type="match status" value="1"/>
</dbReference>
<dbReference type="OrthoDB" id="9808360at2"/>
<dbReference type="STRING" id="656914.SAMN00017405_0451"/>
<dbReference type="EMBL" id="FWWT01000022">
    <property type="protein sequence ID" value="SMB95640.1"/>
    <property type="molecule type" value="Genomic_DNA"/>
</dbReference>
<dbReference type="Pfam" id="PF02082">
    <property type="entry name" value="Rrf2"/>
    <property type="match status" value="1"/>
</dbReference>
<evidence type="ECO:0000313" key="2">
    <source>
        <dbReference type="EMBL" id="SMB95640.1"/>
    </source>
</evidence>
<reference evidence="2 3" key="1">
    <citation type="submission" date="2017-04" db="EMBL/GenBank/DDBJ databases">
        <authorList>
            <person name="Afonso C.L."/>
            <person name="Miller P.J."/>
            <person name="Scott M.A."/>
            <person name="Spackman E."/>
            <person name="Goraichik I."/>
            <person name="Dimitrov K.M."/>
            <person name="Suarez D.L."/>
            <person name="Swayne D.E."/>
        </authorList>
    </citation>
    <scope>NUCLEOTIDE SEQUENCE [LARGE SCALE GENOMIC DNA]</scope>
    <source>
        <strain evidence="2 3">DSM 11270</strain>
    </source>
</reference>
<evidence type="ECO:0000256" key="1">
    <source>
        <dbReference type="ARBA" id="ARBA00023125"/>
    </source>
</evidence>
<dbReference type="GO" id="GO:0003700">
    <property type="term" value="F:DNA-binding transcription factor activity"/>
    <property type="evidence" value="ECO:0007669"/>
    <property type="project" value="TreeGrafter"/>
</dbReference>
<dbReference type="Proteomes" id="UP000192731">
    <property type="component" value="Unassembled WGS sequence"/>
</dbReference>
<accession>A0A1W1VQY8</accession>
<dbReference type="PANTHER" id="PTHR33221">
    <property type="entry name" value="WINGED HELIX-TURN-HELIX TRANSCRIPTIONAL REGULATOR, RRF2 FAMILY"/>
    <property type="match status" value="1"/>
</dbReference>
<proteinExistence type="predicted"/>
<dbReference type="PANTHER" id="PTHR33221:SF5">
    <property type="entry name" value="HTH-TYPE TRANSCRIPTIONAL REGULATOR ISCR"/>
    <property type="match status" value="1"/>
</dbReference>
<keyword evidence="1" id="KW-0238">DNA-binding</keyword>
<keyword evidence="3" id="KW-1185">Reference proteome</keyword>
<evidence type="ECO:0000313" key="3">
    <source>
        <dbReference type="Proteomes" id="UP000192731"/>
    </source>
</evidence>
<dbReference type="InterPro" id="IPR036388">
    <property type="entry name" value="WH-like_DNA-bd_sf"/>
</dbReference>
<dbReference type="RefSeq" id="WP_084054238.1">
    <property type="nucleotide sequence ID" value="NZ_FWWT01000022.1"/>
</dbReference>
<dbReference type="GO" id="GO:0005829">
    <property type="term" value="C:cytosol"/>
    <property type="evidence" value="ECO:0007669"/>
    <property type="project" value="TreeGrafter"/>
</dbReference>
<dbReference type="GO" id="GO:0003677">
    <property type="term" value="F:DNA binding"/>
    <property type="evidence" value="ECO:0007669"/>
    <property type="project" value="UniProtKB-KW"/>
</dbReference>
<dbReference type="InterPro" id="IPR030489">
    <property type="entry name" value="TR_Rrf2-type_CS"/>
</dbReference>
<dbReference type="InterPro" id="IPR036390">
    <property type="entry name" value="WH_DNA-bd_sf"/>
</dbReference>
<dbReference type="SUPFAM" id="SSF46785">
    <property type="entry name" value="Winged helix' DNA-binding domain"/>
    <property type="match status" value="1"/>
</dbReference>
<gene>
    <name evidence="2" type="ORF">SAMN00017405_0451</name>
</gene>
<dbReference type="NCBIfam" id="TIGR00738">
    <property type="entry name" value="rrf2_super"/>
    <property type="match status" value="1"/>
</dbReference>
<dbReference type="PROSITE" id="PS51197">
    <property type="entry name" value="HTH_RRF2_2"/>
    <property type="match status" value="1"/>
</dbReference>
<dbReference type="Gene3D" id="1.10.10.10">
    <property type="entry name" value="Winged helix-like DNA-binding domain superfamily/Winged helix DNA-binding domain"/>
    <property type="match status" value="1"/>
</dbReference>